<reference evidence="1 2" key="1">
    <citation type="journal article" date="2011" name="Science">
        <title>The ecoresponsive genome of Daphnia pulex.</title>
        <authorList>
            <person name="Colbourne J.K."/>
            <person name="Pfrender M.E."/>
            <person name="Gilbert D."/>
            <person name="Thomas W.K."/>
            <person name="Tucker A."/>
            <person name="Oakley T.H."/>
            <person name="Tokishita S."/>
            <person name="Aerts A."/>
            <person name="Arnold G.J."/>
            <person name="Basu M.K."/>
            <person name="Bauer D.J."/>
            <person name="Caceres C.E."/>
            <person name="Carmel L."/>
            <person name="Casola C."/>
            <person name="Choi J.H."/>
            <person name="Detter J.C."/>
            <person name="Dong Q."/>
            <person name="Dusheyko S."/>
            <person name="Eads B.D."/>
            <person name="Frohlich T."/>
            <person name="Geiler-Samerotte K.A."/>
            <person name="Gerlach D."/>
            <person name="Hatcher P."/>
            <person name="Jogdeo S."/>
            <person name="Krijgsveld J."/>
            <person name="Kriventseva E.V."/>
            <person name="Kultz D."/>
            <person name="Laforsch C."/>
            <person name="Lindquist E."/>
            <person name="Lopez J."/>
            <person name="Manak J.R."/>
            <person name="Muller J."/>
            <person name="Pangilinan J."/>
            <person name="Patwardhan R.P."/>
            <person name="Pitluck S."/>
            <person name="Pritham E.J."/>
            <person name="Rechtsteiner A."/>
            <person name="Rho M."/>
            <person name="Rogozin I.B."/>
            <person name="Sakarya O."/>
            <person name="Salamov A."/>
            <person name="Schaack S."/>
            <person name="Shapiro H."/>
            <person name="Shiga Y."/>
            <person name="Skalitzky C."/>
            <person name="Smith Z."/>
            <person name="Souvorov A."/>
            <person name="Sung W."/>
            <person name="Tang Z."/>
            <person name="Tsuchiya D."/>
            <person name="Tu H."/>
            <person name="Vos H."/>
            <person name="Wang M."/>
            <person name="Wolf Y.I."/>
            <person name="Yamagata H."/>
            <person name="Yamada T."/>
            <person name="Ye Y."/>
            <person name="Shaw J.R."/>
            <person name="Andrews J."/>
            <person name="Crease T.J."/>
            <person name="Tang H."/>
            <person name="Lucas S.M."/>
            <person name="Robertson H.M."/>
            <person name="Bork P."/>
            <person name="Koonin E.V."/>
            <person name="Zdobnov E.M."/>
            <person name="Grigoriev I.V."/>
            <person name="Lynch M."/>
            <person name="Boore J.L."/>
        </authorList>
    </citation>
    <scope>NUCLEOTIDE SEQUENCE [LARGE SCALE GENOMIC DNA]</scope>
</reference>
<dbReference type="AlphaFoldDB" id="E9I7K8"/>
<keyword evidence="2" id="KW-1185">Reference proteome</keyword>
<gene>
    <name evidence="1" type="ORF">DAPPUDRAFT_125775</name>
</gene>
<feature type="non-terminal residue" evidence="1">
    <location>
        <position position="1"/>
    </location>
</feature>
<organism evidence="1 2">
    <name type="scientific">Daphnia pulex</name>
    <name type="common">Water flea</name>
    <dbReference type="NCBI Taxonomy" id="6669"/>
    <lineage>
        <taxon>Eukaryota</taxon>
        <taxon>Metazoa</taxon>
        <taxon>Ecdysozoa</taxon>
        <taxon>Arthropoda</taxon>
        <taxon>Crustacea</taxon>
        <taxon>Branchiopoda</taxon>
        <taxon>Diplostraca</taxon>
        <taxon>Cladocera</taxon>
        <taxon>Anomopoda</taxon>
        <taxon>Daphniidae</taxon>
        <taxon>Daphnia</taxon>
    </lineage>
</organism>
<dbReference type="HOGENOM" id="CLU_887303_0_0_1"/>
<dbReference type="KEGG" id="dpx:DAPPUDRAFT_125775"/>
<dbReference type="EMBL" id="GL737292">
    <property type="protein sequence ID" value="EFX60022.1"/>
    <property type="molecule type" value="Genomic_DNA"/>
</dbReference>
<name>E9I7K8_DAPPU</name>
<sequence>GAVLSSHKLDSVGKYYIPALPNGIYAIVLTRFPSATTSIMPNLWSVPTGNYSITVSGGAVTSPTTIPSFCLKTCKNGQVTVEQYASNSSGVGQSWGGTTPGGGTGVQNSSFLNVYAQDNASYQAIFEYTGSFTAADKITIFGKQYNSSYPGGLLLAFSTDGITYTSNTTEIKGFNPDFNTPSDFEIPSSFSGNYKFIRVRGAQGNTLMNINAIKITRERCVMRDATVYNDNGAGGGTFGNCTLDGSEASSPIPTPLYANIISGTSVIYSLPVDSATRKYSLPTLLNGSYRIAVSSSISDTVGYISPLWSYGTTT</sequence>
<proteinExistence type="predicted"/>
<feature type="non-terminal residue" evidence="1">
    <location>
        <position position="314"/>
    </location>
</feature>
<accession>E9I7K8</accession>
<dbReference type="Proteomes" id="UP000000305">
    <property type="component" value="Unassembled WGS sequence"/>
</dbReference>
<evidence type="ECO:0000313" key="1">
    <source>
        <dbReference type="EMBL" id="EFX60022.1"/>
    </source>
</evidence>
<dbReference type="InParanoid" id="E9I7K8"/>
<protein>
    <submittedName>
        <fullName evidence="1">Uncharacterized protein</fullName>
    </submittedName>
</protein>
<evidence type="ECO:0000313" key="2">
    <source>
        <dbReference type="Proteomes" id="UP000000305"/>
    </source>
</evidence>